<dbReference type="AlphaFoldDB" id="N1S9H7"/>
<feature type="coiled-coil region" evidence="1">
    <location>
        <begin position="84"/>
        <end position="115"/>
    </location>
</feature>
<evidence type="ECO:0000256" key="1">
    <source>
        <dbReference type="SAM" id="Coils"/>
    </source>
</evidence>
<reference evidence="4" key="1">
    <citation type="submission" date="2012-09" db="EMBL/GenBank/DDBJ databases">
        <title>Genome sequencing and comparative transcriptomics of race 1 and race 4 of banana pathogen: Fusarium oxysporum f. sp. cubense.</title>
        <authorList>
            <person name="Fang X."/>
            <person name="Huang J."/>
        </authorList>
    </citation>
    <scope>NUCLEOTIDE SEQUENCE [LARGE SCALE GENOMIC DNA]</scope>
    <source>
        <strain evidence="4">race 4</strain>
    </source>
</reference>
<keyword evidence="4" id="KW-1185">Reference proteome</keyword>
<dbReference type="EMBL" id="KB726233">
    <property type="protein sequence ID" value="EMT73457.1"/>
    <property type="molecule type" value="Genomic_DNA"/>
</dbReference>
<dbReference type="HOGENOM" id="CLU_031560_3_0_1"/>
<evidence type="ECO:0000256" key="2">
    <source>
        <dbReference type="SAM" id="MobiDB-lite"/>
    </source>
</evidence>
<feature type="region of interest" description="Disordered" evidence="2">
    <location>
        <begin position="122"/>
        <end position="191"/>
    </location>
</feature>
<accession>N1S9H7</accession>
<gene>
    <name evidence="3" type="ORF">FOC4_g10000193</name>
</gene>
<dbReference type="STRING" id="1229665.N1S9H7"/>
<name>N1S9H7_FUSC4</name>
<proteinExistence type="predicted"/>
<dbReference type="Proteomes" id="UP000016929">
    <property type="component" value="Unassembled WGS sequence"/>
</dbReference>
<dbReference type="OrthoDB" id="5429923at2759"/>
<protein>
    <submittedName>
        <fullName evidence="3">Uncharacterized protein</fullName>
    </submittedName>
</protein>
<keyword evidence="1" id="KW-0175">Coiled coil</keyword>
<evidence type="ECO:0000313" key="3">
    <source>
        <dbReference type="EMBL" id="EMT73457.1"/>
    </source>
</evidence>
<organism evidence="3 4">
    <name type="scientific">Fusarium oxysporum f. sp. cubense (strain race 4)</name>
    <name type="common">Panama disease fungus</name>
    <dbReference type="NCBI Taxonomy" id="2502994"/>
    <lineage>
        <taxon>Eukaryota</taxon>
        <taxon>Fungi</taxon>
        <taxon>Dikarya</taxon>
        <taxon>Ascomycota</taxon>
        <taxon>Pezizomycotina</taxon>
        <taxon>Sordariomycetes</taxon>
        <taxon>Hypocreomycetidae</taxon>
        <taxon>Hypocreales</taxon>
        <taxon>Nectriaceae</taxon>
        <taxon>Fusarium</taxon>
        <taxon>Fusarium oxysporum species complex</taxon>
    </lineage>
</organism>
<evidence type="ECO:0000313" key="4">
    <source>
        <dbReference type="Proteomes" id="UP000016929"/>
    </source>
</evidence>
<sequence>MATPWPQDEIWPTDYREHATNLSKYLQKALSAIDNGDGLPVASRGVRVALIGALTLIVKMQSTPDLGHVYEAVKIGQVETKAAAESLAHHVNSLKNELNETNTKAQQTMEVVQRNSEIAMDAKTAAKEATEIGRPILESGRPQDASSTRSRSPTKRLQKRANPGSDQVASDNPDNEIVVNMGSQRPRRMAAASRRVLEALDVNRQTTQHG</sequence>
<reference evidence="4" key="2">
    <citation type="journal article" date="2014" name="PLoS ONE">
        <title>Genome and Transcriptome Analysis of the Fungal Pathogen Fusarium oxysporum f. sp. cubense Causing Banana Vascular Wilt Disease.</title>
        <authorList>
            <person name="Guo L."/>
            <person name="Han L."/>
            <person name="Yang L."/>
            <person name="Zeng H."/>
            <person name="Fan D."/>
            <person name="Zhu Y."/>
            <person name="Feng Y."/>
            <person name="Wang G."/>
            <person name="Peng C."/>
            <person name="Jiang X."/>
            <person name="Zhou D."/>
            <person name="Ni P."/>
            <person name="Liang C."/>
            <person name="Liu L."/>
            <person name="Wang J."/>
            <person name="Mao C."/>
            <person name="Fang X."/>
            <person name="Peng M."/>
            <person name="Huang J."/>
        </authorList>
    </citation>
    <scope>NUCLEOTIDE SEQUENCE [LARGE SCALE GENOMIC DNA]</scope>
    <source>
        <strain evidence="4">race 4</strain>
    </source>
</reference>